<proteinExistence type="predicted"/>
<dbReference type="EMBL" id="JAFBRM010000007">
    <property type="protein sequence ID" value="MBM1715557.1"/>
    <property type="molecule type" value="Genomic_DNA"/>
</dbReference>
<dbReference type="Proteomes" id="UP000732193">
    <property type="component" value="Unassembled WGS sequence"/>
</dbReference>
<evidence type="ECO:0000313" key="2">
    <source>
        <dbReference type="Proteomes" id="UP000732193"/>
    </source>
</evidence>
<reference evidence="1 2" key="1">
    <citation type="submission" date="2021-01" db="EMBL/GenBank/DDBJ databases">
        <title>Diatom-associated Roseobacters Show Island Model of Population Structure.</title>
        <authorList>
            <person name="Qu L."/>
            <person name="Feng X."/>
            <person name="Chen Y."/>
            <person name="Li L."/>
            <person name="Wang X."/>
            <person name="Hu Z."/>
            <person name="Wang H."/>
            <person name="Luo H."/>
        </authorList>
    </citation>
    <scope>NUCLEOTIDE SEQUENCE [LARGE SCALE GENOMIC DNA]</scope>
    <source>
        <strain evidence="1 2">TR60-84</strain>
    </source>
</reference>
<sequence>MAAEKLDWVLVQSYGNDAIGAVGFIGNKAVCVTAFHDDWDANKDGTVKGAEFFLSKMPFLSLEGKNVVEVARQGQYQQDILKRDAGFSNMATKLYLNFARGLVLDGIYTVYFSRAVKMQARGAAKMIGGGTVKEFAIRKGYEKAVKEVFNAATAR</sequence>
<gene>
    <name evidence="1" type="ORF">JQV55_18455</name>
</gene>
<comment type="caution">
    <text evidence="1">The sequence shown here is derived from an EMBL/GenBank/DDBJ whole genome shotgun (WGS) entry which is preliminary data.</text>
</comment>
<name>A0AAE3B7R7_9RHOB</name>
<evidence type="ECO:0000313" key="1">
    <source>
        <dbReference type="EMBL" id="MBM1715557.1"/>
    </source>
</evidence>
<protein>
    <submittedName>
        <fullName evidence="1">Uncharacterized protein</fullName>
    </submittedName>
</protein>
<dbReference type="AlphaFoldDB" id="A0AAE3B7R7"/>
<dbReference type="RefSeq" id="WP_203243329.1">
    <property type="nucleotide sequence ID" value="NZ_JAFBRH010000007.1"/>
</dbReference>
<keyword evidence="2" id="KW-1185">Reference proteome</keyword>
<accession>A0AAE3B7R7</accession>
<organism evidence="1 2">
    <name type="scientific">Sulfitobacter geojensis</name>
    <dbReference type="NCBI Taxonomy" id="1342299"/>
    <lineage>
        <taxon>Bacteria</taxon>
        <taxon>Pseudomonadati</taxon>
        <taxon>Pseudomonadota</taxon>
        <taxon>Alphaproteobacteria</taxon>
        <taxon>Rhodobacterales</taxon>
        <taxon>Roseobacteraceae</taxon>
        <taxon>Sulfitobacter</taxon>
    </lineage>
</organism>